<gene>
    <name evidence="7" type="ORF">Agabi119p4_6578</name>
</gene>
<organism evidence="7 8">
    <name type="scientific">Agaricus bisporus var. burnettii</name>
    <dbReference type="NCBI Taxonomy" id="192524"/>
    <lineage>
        <taxon>Eukaryota</taxon>
        <taxon>Fungi</taxon>
        <taxon>Dikarya</taxon>
        <taxon>Basidiomycota</taxon>
        <taxon>Agaricomycotina</taxon>
        <taxon>Agaricomycetes</taxon>
        <taxon>Agaricomycetidae</taxon>
        <taxon>Agaricales</taxon>
        <taxon>Agaricineae</taxon>
        <taxon>Agaricaceae</taxon>
        <taxon>Agaricus</taxon>
    </lineage>
</organism>
<sequence length="335" mass="38368">MNTTYALRYDPPFYFSQRASLLETLPDHLLTLAVPIIAYWSYSLFFHLLDISGWKWLDKYRIHESEEIKKKNLVGRGQVIVAVAFQQVIQTLLGLVWIEEDNIGSGNVASAARLARVVKGLHKWERLLEPVVDFVVGRIGVGGGEKGAGLYFLGMAVGKEELLAMAAYSIYWWAIPILQFGFAMFVMDTWQYFLHRSMHINKFLYKSVHSWHHRLYVPYAFGSLYNHPVEGFLLDTLGAAISESAAGLTTRQAMLFFIVSTCKTVDDHCGYSLPFDPLQILSPNNADYHDIHHQVIGIKSNFAQPFFVHWDTILGTKMTREEMEQRKKTRSLKKE</sequence>
<evidence type="ECO:0000256" key="3">
    <source>
        <dbReference type="ARBA" id="ARBA00022989"/>
    </source>
</evidence>
<dbReference type="GO" id="GO:0016491">
    <property type="term" value="F:oxidoreductase activity"/>
    <property type="evidence" value="ECO:0007669"/>
    <property type="project" value="InterPro"/>
</dbReference>
<evidence type="ECO:0000256" key="2">
    <source>
        <dbReference type="ARBA" id="ARBA00022692"/>
    </source>
</evidence>
<evidence type="ECO:0000256" key="1">
    <source>
        <dbReference type="ARBA" id="ARBA00004370"/>
    </source>
</evidence>
<reference evidence="7 8" key="1">
    <citation type="journal article" name="Sci. Rep.">
        <title>Telomere-to-telomere assembled and centromere annotated genomes of the two main subspecies of the button mushroom Agaricus bisporus reveal especially polymorphic chromosome ends.</title>
        <authorList>
            <person name="Sonnenberg A.S.M."/>
            <person name="Sedaghat-Telgerd N."/>
            <person name="Lavrijssen B."/>
            <person name="Ohm R.A."/>
            <person name="Hendrickx P.M."/>
            <person name="Scholtmeijer K."/>
            <person name="Baars J.J.P."/>
            <person name="van Peer A."/>
        </authorList>
    </citation>
    <scope>NUCLEOTIDE SEQUENCE [LARGE SCALE GENOMIC DNA]</scope>
    <source>
        <strain evidence="7 8">H119_p4</strain>
    </source>
</reference>
<dbReference type="InterPro" id="IPR006694">
    <property type="entry name" value="Fatty_acid_hydroxylase"/>
</dbReference>
<feature type="domain" description="Fatty acid hydroxylase" evidence="6">
    <location>
        <begin position="182"/>
        <end position="316"/>
    </location>
</feature>
<comment type="subcellular location">
    <subcellularLocation>
        <location evidence="1">Membrane</location>
    </subcellularLocation>
</comment>
<dbReference type="PANTHER" id="PTHR11863">
    <property type="entry name" value="STEROL DESATURASE"/>
    <property type="match status" value="1"/>
</dbReference>
<dbReference type="GO" id="GO:0008610">
    <property type="term" value="P:lipid biosynthetic process"/>
    <property type="evidence" value="ECO:0007669"/>
    <property type="project" value="InterPro"/>
</dbReference>
<dbReference type="GO" id="GO:0016020">
    <property type="term" value="C:membrane"/>
    <property type="evidence" value="ECO:0007669"/>
    <property type="project" value="UniProtKB-SubCell"/>
</dbReference>
<feature type="transmembrane region" description="Helical" evidence="5">
    <location>
        <begin position="170"/>
        <end position="194"/>
    </location>
</feature>
<dbReference type="Proteomes" id="UP000629468">
    <property type="component" value="Unassembled WGS sequence"/>
</dbReference>
<feature type="transmembrane region" description="Helical" evidence="5">
    <location>
        <begin position="29"/>
        <end position="49"/>
    </location>
</feature>
<evidence type="ECO:0000259" key="6">
    <source>
        <dbReference type="Pfam" id="PF04116"/>
    </source>
</evidence>
<dbReference type="AlphaFoldDB" id="A0A8H7EZX0"/>
<protein>
    <recommendedName>
        <fullName evidence="6">Fatty acid hydroxylase domain-containing protein</fullName>
    </recommendedName>
</protein>
<dbReference type="InterPro" id="IPR050307">
    <property type="entry name" value="Sterol_Desaturase_Related"/>
</dbReference>
<accession>A0A8H7EZX0</accession>
<keyword evidence="2 5" id="KW-0812">Transmembrane</keyword>
<name>A0A8H7EZX0_AGABI</name>
<dbReference type="OMA" id="FFIFWDR"/>
<evidence type="ECO:0000256" key="5">
    <source>
        <dbReference type="SAM" id="Phobius"/>
    </source>
</evidence>
<evidence type="ECO:0000313" key="8">
    <source>
        <dbReference type="Proteomes" id="UP000629468"/>
    </source>
</evidence>
<dbReference type="GO" id="GO:0005506">
    <property type="term" value="F:iron ion binding"/>
    <property type="evidence" value="ECO:0007669"/>
    <property type="project" value="InterPro"/>
</dbReference>
<proteinExistence type="predicted"/>
<feature type="transmembrane region" description="Helical" evidence="5">
    <location>
        <begin position="79"/>
        <end position="98"/>
    </location>
</feature>
<keyword evidence="4 5" id="KW-0472">Membrane</keyword>
<keyword evidence="3 5" id="KW-1133">Transmembrane helix</keyword>
<evidence type="ECO:0000313" key="7">
    <source>
        <dbReference type="EMBL" id="KAF7770604.1"/>
    </source>
</evidence>
<dbReference type="Pfam" id="PF04116">
    <property type="entry name" value="FA_hydroxylase"/>
    <property type="match status" value="1"/>
</dbReference>
<dbReference type="EMBL" id="JABXXO010000009">
    <property type="protein sequence ID" value="KAF7770604.1"/>
    <property type="molecule type" value="Genomic_DNA"/>
</dbReference>
<evidence type="ECO:0000256" key="4">
    <source>
        <dbReference type="ARBA" id="ARBA00023136"/>
    </source>
</evidence>
<comment type="caution">
    <text evidence="7">The sequence shown here is derived from an EMBL/GenBank/DDBJ whole genome shotgun (WGS) entry which is preliminary data.</text>
</comment>